<reference evidence="15" key="1">
    <citation type="journal article" date="2019" name="Int. J. Syst. Evol. Microbiol.">
        <title>The Global Catalogue of Microorganisms (GCM) 10K type strain sequencing project: providing services to taxonomists for standard genome sequencing and annotation.</title>
        <authorList>
            <consortium name="The Broad Institute Genomics Platform"/>
            <consortium name="The Broad Institute Genome Sequencing Center for Infectious Disease"/>
            <person name="Wu L."/>
            <person name="Ma J."/>
        </authorList>
    </citation>
    <scope>NUCLEOTIDE SEQUENCE [LARGE SCALE GENOMIC DNA]</scope>
    <source>
        <strain evidence="15">NBRC 103632</strain>
    </source>
</reference>
<dbReference type="Gene3D" id="2.40.170.20">
    <property type="entry name" value="TonB-dependent receptor, beta-barrel domain"/>
    <property type="match status" value="1"/>
</dbReference>
<dbReference type="SUPFAM" id="SSF56935">
    <property type="entry name" value="Porins"/>
    <property type="match status" value="1"/>
</dbReference>
<dbReference type="InterPro" id="IPR036942">
    <property type="entry name" value="Beta-barrel_TonB_sf"/>
</dbReference>
<keyword evidence="2 11" id="KW-0813">Transport</keyword>
<comment type="subcellular location">
    <subcellularLocation>
        <location evidence="1 11">Cell outer membrane</location>
        <topology evidence="1 11">Multi-pass membrane protein</topology>
    </subcellularLocation>
</comment>
<feature type="domain" description="Secretin/TonB short N-terminal" evidence="13">
    <location>
        <begin position="57"/>
        <end position="108"/>
    </location>
</feature>
<evidence type="ECO:0000313" key="15">
    <source>
        <dbReference type="Proteomes" id="UP001595957"/>
    </source>
</evidence>
<keyword evidence="14" id="KW-0675">Receptor</keyword>
<comment type="caution">
    <text evidence="14">The sequence shown here is derived from an EMBL/GenBank/DDBJ whole genome shotgun (WGS) entry which is preliminary data.</text>
</comment>
<comment type="similarity">
    <text evidence="11 12">Belongs to the TonB-dependent receptor family.</text>
</comment>
<dbReference type="PANTHER" id="PTHR32552">
    <property type="entry name" value="FERRICHROME IRON RECEPTOR-RELATED"/>
    <property type="match status" value="1"/>
</dbReference>
<keyword evidence="8 12" id="KW-0798">TonB box</keyword>
<dbReference type="Pfam" id="PF07715">
    <property type="entry name" value="Plug"/>
    <property type="match status" value="1"/>
</dbReference>
<keyword evidence="4" id="KW-0410">Iron transport</keyword>
<name>A0ABV9F1N0_9SPHN</name>
<dbReference type="CDD" id="cd01347">
    <property type="entry name" value="ligand_gated_channel"/>
    <property type="match status" value="1"/>
</dbReference>
<keyword evidence="6" id="KW-0408">Iron</keyword>
<keyword evidence="5 11" id="KW-0812">Transmembrane</keyword>
<evidence type="ECO:0000256" key="10">
    <source>
        <dbReference type="ARBA" id="ARBA00023237"/>
    </source>
</evidence>
<dbReference type="PANTHER" id="PTHR32552:SF81">
    <property type="entry name" value="TONB-DEPENDENT OUTER MEMBRANE RECEPTOR"/>
    <property type="match status" value="1"/>
</dbReference>
<dbReference type="InterPro" id="IPR000531">
    <property type="entry name" value="Beta-barrel_TonB"/>
</dbReference>
<evidence type="ECO:0000256" key="8">
    <source>
        <dbReference type="ARBA" id="ARBA00023077"/>
    </source>
</evidence>
<dbReference type="Proteomes" id="UP001595957">
    <property type="component" value="Unassembled WGS sequence"/>
</dbReference>
<dbReference type="SMART" id="SM00965">
    <property type="entry name" value="STN"/>
    <property type="match status" value="1"/>
</dbReference>
<dbReference type="EMBL" id="JBHSFZ010000020">
    <property type="protein sequence ID" value="MFC4594586.1"/>
    <property type="molecule type" value="Genomic_DNA"/>
</dbReference>
<evidence type="ECO:0000256" key="6">
    <source>
        <dbReference type="ARBA" id="ARBA00023004"/>
    </source>
</evidence>
<evidence type="ECO:0000259" key="13">
    <source>
        <dbReference type="SMART" id="SM00965"/>
    </source>
</evidence>
<keyword evidence="15" id="KW-1185">Reference proteome</keyword>
<evidence type="ECO:0000256" key="1">
    <source>
        <dbReference type="ARBA" id="ARBA00004571"/>
    </source>
</evidence>
<keyword evidence="10 11" id="KW-0998">Cell outer membrane</keyword>
<protein>
    <submittedName>
        <fullName evidence="14">TonB-dependent receptor domain-containing protein</fullName>
    </submittedName>
</protein>
<dbReference type="InterPro" id="IPR012910">
    <property type="entry name" value="Plug_dom"/>
</dbReference>
<dbReference type="PROSITE" id="PS52016">
    <property type="entry name" value="TONB_DEPENDENT_REC_3"/>
    <property type="match status" value="1"/>
</dbReference>
<evidence type="ECO:0000256" key="12">
    <source>
        <dbReference type="RuleBase" id="RU003357"/>
    </source>
</evidence>
<gene>
    <name evidence="14" type="ORF">ACFO3E_10370</name>
</gene>
<proteinExistence type="inferred from homology"/>
<keyword evidence="9 11" id="KW-0472">Membrane</keyword>
<dbReference type="InterPro" id="IPR011662">
    <property type="entry name" value="Secretin/TonB_short_N"/>
</dbReference>
<dbReference type="Gene3D" id="3.55.50.30">
    <property type="match status" value="1"/>
</dbReference>
<sequence>MGSKFLVAMLCGVSTVPVSWQAGAQTPGQAQALTQQFNIPAGNLKQALDLYREQTDVQLIYRPQEVAKGRSAGVSGLLTREAGLRALLAGSGFQQHHDNSGAIAIIPGRTAAAAATFERAALIQQGAVVPAAATEAAPEGTPDIVVTATKRSENVMNIPVAVSALSGDTLTALGVQGVQALQIATPAVVFPNTGAFSQPYIRGVGSRLNQAGFDPSVAAYVDGRYIGRQSSMNFEFADIERVEVLKGPQGVLFGRNASAGAIRIITRDVSKDFEGYVKAGYGNYNRVMLQGAVNIPISDTLGIRISGDTLHRDGFAKNIFPAGRKQWDDRKWYSVRGKVRWEPNDWFDARLTGSYWSSNDLAGTDAIQVGRLDLSTGLRLGGVSGTDRKHVASALRQTNDKREYATELDLHFDLGFADLTTITTYADLNNVLGFDGDGTSARLVDAVIFEKSKTFSHEVQLASAGKGAFEWLVGGYYFHDDTDFDTIVDRGTAVPASPVASQSDENVKTKSVAVFGQLKWNITDKLSLTAGGRYTHDKKSWFAGPSRNAPVTLPGPLPFIGEKSWSKFTPSLTAQYDFGDVLAYLKFARGYKSGGPNYPANQPVVNPETLDMYEAGLKASLFDRKVRATLSAFYYDYSDLQVSRAAAEGSAVVTTENAANAKLYGLDADMSWSVTPAFTLNGGVALLHSEYQGYLANAKVYRGLIPPGSTLAVRPAGMIDVGFNASGQDLLRAPKFSAFAGANYTVAVSGGKIPVSLSYAYKGSYLFDFVFDPPGVTETGATRALRQKGYGLVNGRIGFTPDSDRWSVSAWVNNAFDKKYFDDVAAAGTGIRASYAPPQTYGIDVQYKF</sequence>
<keyword evidence="7" id="KW-0406">Ion transport</keyword>
<evidence type="ECO:0000256" key="11">
    <source>
        <dbReference type="PROSITE-ProRule" id="PRU01360"/>
    </source>
</evidence>
<evidence type="ECO:0000256" key="5">
    <source>
        <dbReference type="ARBA" id="ARBA00022692"/>
    </source>
</evidence>
<evidence type="ECO:0000256" key="9">
    <source>
        <dbReference type="ARBA" id="ARBA00023136"/>
    </source>
</evidence>
<evidence type="ECO:0000256" key="7">
    <source>
        <dbReference type="ARBA" id="ARBA00023065"/>
    </source>
</evidence>
<evidence type="ECO:0000256" key="4">
    <source>
        <dbReference type="ARBA" id="ARBA00022496"/>
    </source>
</evidence>
<evidence type="ECO:0000256" key="3">
    <source>
        <dbReference type="ARBA" id="ARBA00022452"/>
    </source>
</evidence>
<evidence type="ECO:0000256" key="2">
    <source>
        <dbReference type="ARBA" id="ARBA00022448"/>
    </source>
</evidence>
<keyword evidence="3 11" id="KW-1134">Transmembrane beta strand</keyword>
<dbReference type="RefSeq" id="WP_380804479.1">
    <property type="nucleotide sequence ID" value="NZ_JBHSFZ010000020.1"/>
</dbReference>
<evidence type="ECO:0000313" key="14">
    <source>
        <dbReference type="EMBL" id="MFC4594586.1"/>
    </source>
</evidence>
<dbReference type="Pfam" id="PF00593">
    <property type="entry name" value="TonB_dep_Rec_b-barrel"/>
    <property type="match status" value="1"/>
</dbReference>
<dbReference type="InterPro" id="IPR039426">
    <property type="entry name" value="TonB-dep_rcpt-like"/>
</dbReference>
<accession>A0ABV9F1N0</accession>
<organism evidence="14 15">
    <name type="scientific">Sphingobium tyrosinilyticum</name>
    <dbReference type="NCBI Taxonomy" id="2715436"/>
    <lineage>
        <taxon>Bacteria</taxon>
        <taxon>Pseudomonadati</taxon>
        <taxon>Pseudomonadota</taxon>
        <taxon>Alphaproteobacteria</taxon>
        <taxon>Sphingomonadales</taxon>
        <taxon>Sphingomonadaceae</taxon>
        <taxon>Sphingobium</taxon>
    </lineage>
</organism>